<accession>A0A076MMN0</accession>
<sequence>MRSGSPGWSASVRNAEASASSSSKKARETVAELEVREALEARGIVSLYPAFSTW</sequence>
<dbReference type="PATRIC" id="fig|1068978.7.peg.1979"/>
<evidence type="ECO:0000313" key="2">
    <source>
        <dbReference type="EMBL" id="AIJ21959.1"/>
    </source>
</evidence>
<proteinExistence type="predicted"/>
<organism evidence="2 3">
    <name type="scientific">Amycolatopsis methanolica 239</name>
    <dbReference type="NCBI Taxonomy" id="1068978"/>
    <lineage>
        <taxon>Bacteria</taxon>
        <taxon>Bacillati</taxon>
        <taxon>Actinomycetota</taxon>
        <taxon>Actinomycetes</taxon>
        <taxon>Pseudonocardiales</taxon>
        <taxon>Pseudonocardiaceae</taxon>
        <taxon>Amycolatopsis</taxon>
        <taxon>Amycolatopsis methanolica group</taxon>
    </lineage>
</organism>
<keyword evidence="3" id="KW-1185">Reference proteome</keyword>
<dbReference type="HOGENOM" id="CLU_3039765_0_0_11"/>
<reference evidence="2 3" key="1">
    <citation type="submission" date="2014-07" db="EMBL/GenBank/DDBJ databases">
        <title>Whole Genome Sequence of the Amycolatopsis methanolica 239.</title>
        <authorList>
            <person name="Tang B."/>
        </authorList>
    </citation>
    <scope>NUCLEOTIDE SEQUENCE [LARGE SCALE GENOMIC DNA]</scope>
    <source>
        <strain evidence="2 3">239</strain>
    </source>
</reference>
<evidence type="ECO:0000313" key="3">
    <source>
        <dbReference type="Proteomes" id="UP000062973"/>
    </source>
</evidence>
<protein>
    <submittedName>
        <fullName evidence="2">Uncharacterized protein</fullName>
    </submittedName>
</protein>
<evidence type="ECO:0000256" key="1">
    <source>
        <dbReference type="SAM" id="MobiDB-lite"/>
    </source>
</evidence>
<gene>
    <name evidence="2" type="ORF">AMETH_1867</name>
</gene>
<dbReference type="Proteomes" id="UP000062973">
    <property type="component" value="Chromosome"/>
</dbReference>
<dbReference type="EMBL" id="CP009110">
    <property type="protein sequence ID" value="AIJ21959.1"/>
    <property type="molecule type" value="Genomic_DNA"/>
</dbReference>
<dbReference type="AlphaFoldDB" id="A0A076MMN0"/>
<name>A0A076MMN0_AMYME</name>
<dbReference type="RefSeq" id="WP_017981172.1">
    <property type="nucleotide sequence ID" value="NZ_AQUL01000001.1"/>
</dbReference>
<dbReference type="KEGG" id="amq:AMETH_1867"/>
<feature type="region of interest" description="Disordered" evidence="1">
    <location>
        <begin position="1"/>
        <end position="28"/>
    </location>
</feature>
<feature type="compositionally biased region" description="Low complexity" evidence="1">
    <location>
        <begin position="9"/>
        <end position="23"/>
    </location>
</feature>